<keyword evidence="2" id="KW-1185">Reference proteome</keyword>
<protein>
    <submittedName>
        <fullName evidence="1">Uncharacterized protein</fullName>
    </submittedName>
</protein>
<gene>
    <name evidence="1" type="ORF">COLO4_20717</name>
</gene>
<evidence type="ECO:0000313" key="2">
    <source>
        <dbReference type="Proteomes" id="UP000187203"/>
    </source>
</evidence>
<dbReference type="EMBL" id="AWUE01017351">
    <property type="protein sequence ID" value="OMO87268.1"/>
    <property type="molecule type" value="Genomic_DNA"/>
</dbReference>
<reference evidence="2" key="1">
    <citation type="submission" date="2013-09" db="EMBL/GenBank/DDBJ databases">
        <title>Corchorus olitorius genome sequencing.</title>
        <authorList>
            <person name="Alam M."/>
            <person name="Haque M.S."/>
            <person name="Islam M.S."/>
            <person name="Emdad E.M."/>
            <person name="Islam M.M."/>
            <person name="Ahmed B."/>
            <person name="Halim A."/>
            <person name="Hossen Q.M.M."/>
            <person name="Hossain M.Z."/>
            <person name="Ahmed R."/>
            <person name="Khan M.M."/>
            <person name="Islam R."/>
            <person name="Rashid M.M."/>
            <person name="Khan S.A."/>
            <person name="Rahman M.S."/>
            <person name="Alam M."/>
            <person name="Yahiya A.S."/>
            <person name="Khan M.S."/>
            <person name="Azam M.S."/>
            <person name="Haque T."/>
            <person name="Lashkar M.Z.H."/>
            <person name="Akhand A.I."/>
            <person name="Morshed G."/>
            <person name="Roy S."/>
            <person name="Uddin K.S."/>
            <person name="Rabeya T."/>
            <person name="Hossain A.S."/>
            <person name="Chowdhury A."/>
            <person name="Snigdha A.R."/>
            <person name="Mortoza M.S."/>
            <person name="Matin S.A."/>
            <person name="Hoque S.M.E."/>
            <person name="Islam M.K."/>
            <person name="Roy D.K."/>
            <person name="Haider R."/>
            <person name="Moosa M.M."/>
            <person name="Elias S.M."/>
            <person name="Hasan A.M."/>
            <person name="Jahan S."/>
            <person name="Shafiuddin M."/>
            <person name="Mahmood N."/>
            <person name="Shommy N.S."/>
        </authorList>
    </citation>
    <scope>NUCLEOTIDE SEQUENCE [LARGE SCALE GENOMIC DNA]</scope>
    <source>
        <strain evidence="2">cv. O-4</strain>
    </source>
</reference>
<dbReference type="OrthoDB" id="10521474at2759"/>
<evidence type="ECO:0000313" key="1">
    <source>
        <dbReference type="EMBL" id="OMO87268.1"/>
    </source>
</evidence>
<proteinExistence type="predicted"/>
<accession>A0A1R3IXE2</accession>
<dbReference type="Proteomes" id="UP000187203">
    <property type="component" value="Unassembled WGS sequence"/>
</dbReference>
<name>A0A1R3IXE2_9ROSI</name>
<organism evidence="1 2">
    <name type="scientific">Corchorus olitorius</name>
    <dbReference type="NCBI Taxonomy" id="93759"/>
    <lineage>
        <taxon>Eukaryota</taxon>
        <taxon>Viridiplantae</taxon>
        <taxon>Streptophyta</taxon>
        <taxon>Embryophyta</taxon>
        <taxon>Tracheophyta</taxon>
        <taxon>Spermatophyta</taxon>
        <taxon>Magnoliopsida</taxon>
        <taxon>eudicotyledons</taxon>
        <taxon>Gunneridae</taxon>
        <taxon>Pentapetalae</taxon>
        <taxon>rosids</taxon>
        <taxon>malvids</taxon>
        <taxon>Malvales</taxon>
        <taxon>Malvaceae</taxon>
        <taxon>Grewioideae</taxon>
        <taxon>Apeibeae</taxon>
        <taxon>Corchorus</taxon>
    </lineage>
</organism>
<comment type="caution">
    <text evidence="1">The sequence shown here is derived from an EMBL/GenBank/DDBJ whole genome shotgun (WGS) entry which is preliminary data.</text>
</comment>
<sequence length="38" mass="4499">MSSQWTSFYGPKVLEEPRYAKKLNKKDGWEVDDAFYSP</sequence>
<dbReference type="AlphaFoldDB" id="A0A1R3IXE2"/>